<dbReference type="HOGENOM" id="CLU_116175_0_0_9"/>
<keyword evidence="2" id="KW-0813">Transport</keyword>
<keyword evidence="7" id="KW-0418">Kinase</keyword>
<keyword evidence="4" id="KW-0762">Sugar transport</keyword>
<sequence length="163" mass="18284">MNEEVGLIRVDSRLLHGQVVTRWIKQVEAQQVIILDDNLAQDDFMIEVFKMAAPEGVELIVKPIDAESIQFLGTSSLKNSIILFNSIPSLIKAFQLGLPFTDVQIGGIGGGNNRTVVYKNITLTAEEYEELKHWQDQGKHIYLQTVPEDKEASLESIAKKFKS</sequence>
<dbReference type="GO" id="GO:0005737">
    <property type="term" value="C:cytoplasm"/>
    <property type="evidence" value="ECO:0007669"/>
    <property type="project" value="UniProtKB-SubCell"/>
</dbReference>
<dbReference type="EMBL" id="JXJQ01000003">
    <property type="protein sequence ID" value="KJY62759.1"/>
    <property type="molecule type" value="Genomic_DNA"/>
</dbReference>
<dbReference type="GO" id="GO:0008982">
    <property type="term" value="F:protein-N(PI)-phosphohistidine-sugar phosphotransferase activity"/>
    <property type="evidence" value="ECO:0007669"/>
    <property type="project" value="InterPro"/>
</dbReference>
<evidence type="ECO:0000259" key="8">
    <source>
        <dbReference type="PROSITE" id="PS51101"/>
    </source>
</evidence>
<evidence type="ECO:0000256" key="2">
    <source>
        <dbReference type="ARBA" id="ARBA00022448"/>
    </source>
</evidence>
<evidence type="ECO:0000256" key="4">
    <source>
        <dbReference type="ARBA" id="ARBA00022597"/>
    </source>
</evidence>
<dbReference type="STRING" id="1218492.JG30_02070"/>
<dbReference type="Gene3D" id="3.40.35.10">
    <property type="entry name" value="Phosphotransferase system, sorbose subfamily IIB component"/>
    <property type="match status" value="1"/>
</dbReference>
<dbReference type="Proteomes" id="UP000033558">
    <property type="component" value="Unassembled WGS sequence"/>
</dbReference>
<dbReference type="Pfam" id="PF03830">
    <property type="entry name" value="PTSIIB_sorb"/>
    <property type="match status" value="1"/>
</dbReference>
<dbReference type="PATRIC" id="fig|1218492.5.peg.320"/>
<dbReference type="OrthoDB" id="9788818at2"/>
<dbReference type="SUPFAM" id="SSF52728">
    <property type="entry name" value="PTS IIb component"/>
    <property type="match status" value="1"/>
</dbReference>
<comment type="subcellular location">
    <subcellularLocation>
        <location evidence="1">Cytoplasm</location>
    </subcellularLocation>
</comment>
<evidence type="ECO:0000313" key="10">
    <source>
        <dbReference type="Proteomes" id="UP000033558"/>
    </source>
</evidence>
<evidence type="ECO:0000256" key="7">
    <source>
        <dbReference type="ARBA" id="ARBA00022777"/>
    </source>
</evidence>
<keyword evidence="3" id="KW-0963">Cytoplasm</keyword>
<dbReference type="InterPro" id="IPR036667">
    <property type="entry name" value="PTS_IIB_sorbose-sp_sf"/>
</dbReference>
<proteinExistence type="predicted"/>
<evidence type="ECO:0000313" key="9">
    <source>
        <dbReference type="EMBL" id="KJY62759.1"/>
    </source>
</evidence>
<organism evidence="9 10">
    <name type="scientific">Bombilactobacillus mellifer</name>
    <dbReference type="NCBI Taxonomy" id="1218492"/>
    <lineage>
        <taxon>Bacteria</taxon>
        <taxon>Bacillati</taxon>
        <taxon>Bacillota</taxon>
        <taxon>Bacilli</taxon>
        <taxon>Lactobacillales</taxon>
        <taxon>Lactobacillaceae</taxon>
        <taxon>Bombilactobacillus</taxon>
    </lineage>
</organism>
<evidence type="ECO:0000256" key="1">
    <source>
        <dbReference type="ARBA" id="ARBA00004496"/>
    </source>
</evidence>
<feature type="domain" description="PTS EIIB type-4" evidence="8">
    <location>
        <begin position="1"/>
        <end position="163"/>
    </location>
</feature>
<name>A0A0F4LWS3_9LACO</name>
<dbReference type="RefSeq" id="WP_046315419.1">
    <property type="nucleotide sequence ID" value="NZ_JBHSZT010000003.1"/>
</dbReference>
<keyword evidence="10" id="KW-1185">Reference proteome</keyword>
<dbReference type="GO" id="GO:0009401">
    <property type="term" value="P:phosphoenolpyruvate-dependent sugar phosphotransferase system"/>
    <property type="evidence" value="ECO:0007669"/>
    <property type="project" value="UniProtKB-KW"/>
</dbReference>
<comment type="caution">
    <text evidence="9">The sequence shown here is derived from an EMBL/GenBank/DDBJ whole genome shotgun (WGS) entry which is preliminary data.</text>
</comment>
<dbReference type="InterPro" id="IPR004720">
    <property type="entry name" value="PTS_IIB_sorbose-sp"/>
</dbReference>
<accession>A0A0F4LWS3</accession>
<dbReference type="GO" id="GO:0016301">
    <property type="term" value="F:kinase activity"/>
    <property type="evidence" value="ECO:0007669"/>
    <property type="project" value="UniProtKB-KW"/>
</dbReference>
<dbReference type="AlphaFoldDB" id="A0A0F4LWS3"/>
<dbReference type="PROSITE" id="PS51101">
    <property type="entry name" value="PTS_EIIB_TYPE_4"/>
    <property type="match status" value="1"/>
</dbReference>
<evidence type="ECO:0000256" key="6">
    <source>
        <dbReference type="ARBA" id="ARBA00022683"/>
    </source>
</evidence>
<keyword evidence="5" id="KW-0808">Transferase</keyword>
<evidence type="ECO:0000256" key="5">
    <source>
        <dbReference type="ARBA" id="ARBA00022679"/>
    </source>
</evidence>
<protein>
    <submittedName>
        <fullName evidence="9">PTS Man IIB</fullName>
    </submittedName>
</protein>
<evidence type="ECO:0000256" key="3">
    <source>
        <dbReference type="ARBA" id="ARBA00022490"/>
    </source>
</evidence>
<reference evidence="9 10" key="1">
    <citation type="submission" date="2015-01" db="EMBL/GenBank/DDBJ databases">
        <title>Comparative genomics of the lactic acid bacteria isolated from the honey bee gut.</title>
        <authorList>
            <person name="Ellegaard K.M."/>
            <person name="Tamarit D."/>
            <person name="Javelind E."/>
            <person name="Olofsson T."/>
            <person name="Andersson S.G."/>
            <person name="Vasquez A."/>
        </authorList>
    </citation>
    <scope>NUCLEOTIDE SEQUENCE [LARGE SCALE GENOMIC DNA]</scope>
    <source>
        <strain evidence="9 10">Bin4</strain>
    </source>
</reference>
<keyword evidence="6" id="KW-0598">Phosphotransferase system</keyword>
<gene>
    <name evidence="9" type="ORF">JG30_02070</name>
</gene>